<dbReference type="Proteomes" id="UP000381693">
    <property type="component" value="Unassembled WGS sequence"/>
</dbReference>
<reference evidence="2" key="1">
    <citation type="submission" date="2019-09" db="EMBL/GenBank/DDBJ databases">
        <authorList>
            <person name="Cremers G."/>
        </authorList>
    </citation>
    <scope>NUCLEOTIDE SEQUENCE [LARGE SCALE GENOMIC DNA]</scope>
    <source>
        <strain evidence="2">3B</strain>
    </source>
</reference>
<dbReference type="RefSeq" id="WP_178087660.1">
    <property type="nucleotide sequence ID" value="NZ_CABFUZ020000098.1"/>
</dbReference>
<keyword evidence="3" id="KW-1185">Reference proteome</keyword>
<keyword evidence="1" id="KW-0472">Membrane</keyword>
<protein>
    <submittedName>
        <fullName evidence="2">Uncharacterized protein</fullName>
    </submittedName>
</protein>
<dbReference type="PANTHER" id="PTHR33507">
    <property type="entry name" value="INNER MEMBRANE PROTEIN YBBJ"/>
    <property type="match status" value="1"/>
</dbReference>
<comment type="caution">
    <text evidence="2">The sequence shown here is derived from an EMBL/GenBank/DDBJ whole genome shotgun (WGS) entry which is preliminary data.</text>
</comment>
<sequence length="157" mass="16994">MTAILFFLLVGLLLFAGELLFPSTILGVLAGFAFFAGVVAAFLLFGQEAGFFALAASLLLFGGLLWAWLRFLPRSRLGHRMALEFSNPPGRAEPDVGLIGRQGVLLSPCHPVGVALFEKKRTEVIAESGFLEEGTKIRVIGSRDGRWIVEAVNENCT</sequence>
<keyword evidence="1" id="KW-1133">Transmembrane helix</keyword>
<dbReference type="InterPro" id="IPR052165">
    <property type="entry name" value="Membrane_assoc_protease"/>
</dbReference>
<dbReference type="InterPro" id="IPR012340">
    <property type="entry name" value="NA-bd_OB-fold"/>
</dbReference>
<feature type="transmembrane region" description="Helical" evidence="1">
    <location>
        <begin position="26"/>
        <end position="44"/>
    </location>
</feature>
<dbReference type="EMBL" id="CABFUZ020000098">
    <property type="protein sequence ID" value="VVM05812.1"/>
    <property type="molecule type" value="Genomic_DNA"/>
</dbReference>
<accession>A0A5E6MDC3</accession>
<dbReference type="GO" id="GO:0005886">
    <property type="term" value="C:plasma membrane"/>
    <property type="evidence" value="ECO:0007669"/>
    <property type="project" value="TreeGrafter"/>
</dbReference>
<organism evidence="2 3">
    <name type="scientific">Methylacidimicrobium cyclopophantes</name>
    <dbReference type="NCBI Taxonomy" id="1041766"/>
    <lineage>
        <taxon>Bacteria</taxon>
        <taxon>Pseudomonadati</taxon>
        <taxon>Verrucomicrobiota</taxon>
        <taxon>Methylacidimicrobium</taxon>
    </lineage>
</organism>
<evidence type="ECO:0000313" key="3">
    <source>
        <dbReference type="Proteomes" id="UP000381693"/>
    </source>
</evidence>
<dbReference type="AlphaFoldDB" id="A0A5E6MDC3"/>
<feature type="transmembrane region" description="Helical" evidence="1">
    <location>
        <begin position="51"/>
        <end position="69"/>
    </location>
</feature>
<name>A0A5E6MDC3_9BACT</name>
<keyword evidence="1" id="KW-0812">Transmembrane</keyword>
<dbReference type="PANTHER" id="PTHR33507:SF3">
    <property type="entry name" value="INNER MEMBRANE PROTEIN YBBJ"/>
    <property type="match status" value="1"/>
</dbReference>
<proteinExistence type="predicted"/>
<evidence type="ECO:0000256" key="1">
    <source>
        <dbReference type="SAM" id="Phobius"/>
    </source>
</evidence>
<evidence type="ECO:0000313" key="2">
    <source>
        <dbReference type="EMBL" id="VVM05812.1"/>
    </source>
</evidence>
<gene>
    <name evidence="2" type="ORF">MAMC_00799</name>
</gene>
<dbReference type="Gene3D" id="2.40.50.140">
    <property type="entry name" value="Nucleic acid-binding proteins"/>
    <property type="match status" value="1"/>
</dbReference>